<dbReference type="STRING" id="1457154.CAPSK01_003954"/>
<dbReference type="AlphaFoldDB" id="A0A084XW46"/>
<comment type="caution">
    <text evidence="1">The sequence shown here is derived from an EMBL/GenBank/DDBJ whole genome shotgun (WGS) entry which is preliminary data.</text>
</comment>
<sequence length="136" mass="15015">MSVKSITTVSDERLKKLHLVMFRQYDGEPCKHGLELAEFLSTLKIVEGLGIDNYRVANGAADLAAQVVVRFKKGPGQVYLYTRLGYYGQAYSYNVSVLGSSIRVTVSNYDGSILFKGTVDKFAKFCKLGVDNDSTV</sequence>
<dbReference type="EMBL" id="JDSS02000038">
    <property type="protein sequence ID" value="KFB66690.1"/>
    <property type="molecule type" value="Genomic_DNA"/>
</dbReference>
<gene>
    <name evidence="1" type="ORF">CAPSK01_003954</name>
</gene>
<dbReference type="RefSeq" id="WP_273703932.1">
    <property type="nucleotide sequence ID" value="NZ_JDSS02000038.1"/>
</dbReference>
<dbReference type="Proteomes" id="UP000019812">
    <property type="component" value="Unassembled WGS sequence"/>
</dbReference>
<accession>A0A084XW46</accession>
<evidence type="ECO:0000313" key="1">
    <source>
        <dbReference type="EMBL" id="KFB66690.1"/>
    </source>
</evidence>
<evidence type="ECO:0000313" key="2">
    <source>
        <dbReference type="Proteomes" id="UP000019812"/>
    </source>
</evidence>
<organism evidence="1 2">
    <name type="scientific">Candidatus Accumulibacter vicinus</name>
    <dbReference type="NCBI Taxonomy" id="2954382"/>
    <lineage>
        <taxon>Bacteria</taxon>
        <taxon>Pseudomonadati</taxon>
        <taxon>Pseudomonadota</taxon>
        <taxon>Betaproteobacteria</taxon>
        <taxon>Candidatus Accumulibacter</taxon>
    </lineage>
</organism>
<protein>
    <submittedName>
        <fullName evidence="1">Uncharacterized protein</fullName>
    </submittedName>
</protein>
<proteinExistence type="predicted"/>
<reference evidence="1 2" key="1">
    <citation type="submission" date="2014-07" db="EMBL/GenBank/DDBJ databases">
        <title>Expanding our view of genomic diversity in Candidatus Accumulibacter clades.</title>
        <authorList>
            <person name="Skennerton C.T."/>
            <person name="Barr J.J."/>
            <person name="Slater F.R."/>
            <person name="Bond P.L."/>
            <person name="Tyson G.W."/>
        </authorList>
    </citation>
    <scope>NUCLEOTIDE SEQUENCE [LARGE SCALE GENOMIC DNA]</scope>
    <source>
        <strain evidence="2">SK-01</strain>
    </source>
</reference>
<name>A0A084XW46_9PROT</name>